<evidence type="ECO:0000256" key="1">
    <source>
        <dbReference type="SAM" id="Phobius"/>
    </source>
</evidence>
<dbReference type="EMBL" id="SPHZ02000007">
    <property type="protein sequence ID" value="KAF0908864.1"/>
    <property type="molecule type" value="Genomic_DNA"/>
</dbReference>
<gene>
    <name evidence="2" type="ORF">E2562_028745</name>
</gene>
<sequence length="227" mass="23083">MTAVLPAVGNRVTGDDHAVAGAASDILTSVAVADDALVLITLVGDGLVFIINHRRRSFIRRHLLREAAADEVLEMDGGICTSVDVVLVAAAGDALERVTAAGVDRSFADLVVELGTVAAVVCTSVNVVLAAAAAGDALEHVAAAGVKHAFADLVLVFGTVAGAILMRCPYLHRCVPADVLELAAAADAICTPTDILMAAANDVLELGAAASVIHTPPMPPPRVPTMT</sequence>
<keyword evidence="1" id="KW-0472">Membrane</keyword>
<keyword evidence="1" id="KW-1133">Transmembrane helix</keyword>
<keyword evidence="1" id="KW-0812">Transmembrane</keyword>
<name>A0A6G1D9Q2_9ORYZ</name>
<organism evidence="2 3">
    <name type="scientific">Oryza meyeriana var. granulata</name>
    <dbReference type="NCBI Taxonomy" id="110450"/>
    <lineage>
        <taxon>Eukaryota</taxon>
        <taxon>Viridiplantae</taxon>
        <taxon>Streptophyta</taxon>
        <taxon>Embryophyta</taxon>
        <taxon>Tracheophyta</taxon>
        <taxon>Spermatophyta</taxon>
        <taxon>Magnoliopsida</taxon>
        <taxon>Liliopsida</taxon>
        <taxon>Poales</taxon>
        <taxon>Poaceae</taxon>
        <taxon>BOP clade</taxon>
        <taxon>Oryzoideae</taxon>
        <taxon>Oryzeae</taxon>
        <taxon>Oryzinae</taxon>
        <taxon>Oryza</taxon>
        <taxon>Oryza meyeriana</taxon>
    </lineage>
</organism>
<accession>A0A6G1D9Q2</accession>
<feature type="transmembrane region" description="Helical" evidence="1">
    <location>
        <begin position="36"/>
        <end position="52"/>
    </location>
</feature>
<evidence type="ECO:0000313" key="2">
    <source>
        <dbReference type="EMBL" id="KAF0908864.1"/>
    </source>
</evidence>
<protein>
    <submittedName>
        <fullName evidence="2">Uncharacterized protein</fullName>
    </submittedName>
</protein>
<dbReference type="AlphaFoldDB" id="A0A6G1D9Q2"/>
<dbReference type="Proteomes" id="UP000479710">
    <property type="component" value="Unassembled WGS sequence"/>
</dbReference>
<keyword evidence="3" id="KW-1185">Reference proteome</keyword>
<reference evidence="2 3" key="1">
    <citation type="submission" date="2019-11" db="EMBL/GenBank/DDBJ databases">
        <title>Whole genome sequence of Oryza granulata.</title>
        <authorList>
            <person name="Li W."/>
        </authorList>
    </citation>
    <scope>NUCLEOTIDE SEQUENCE [LARGE SCALE GENOMIC DNA]</scope>
    <source>
        <strain evidence="3">cv. Menghai</strain>
        <tissue evidence="2">Leaf</tissue>
    </source>
</reference>
<evidence type="ECO:0000313" key="3">
    <source>
        <dbReference type="Proteomes" id="UP000479710"/>
    </source>
</evidence>
<comment type="caution">
    <text evidence="2">The sequence shown here is derived from an EMBL/GenBank/DDBJ whole genome shotgun (WGS) entry which is preliminary data.</text>
</comment>
<proteinExistence type="predicted"/>